<dbReference type="PROSITE" id="PS51410">
    <property type="entry name" value="BH4_AAA_HYDROXYL_2"/>
    <property type="match status" value="1"/>
</dbReference>
<dbReference type="PROSITE" id="PS00367">
    <property type="entry name" value="BH4_AAA_HYDROXYL_1"/>
    <property type="match status" value="1"/>
</dbReference>
<keyword evidence="9" id="KW-0408">Iron</keyword>
<keyword evidence="8 14" id="KW-0560">Oxidoreductase</keyword>
<keyword evidence="11" id="KW-0585">Phenylalanine catabolism</keyword>
<dbReference type="EC" id="1.14.16.1" evidence="5"/>
<sequence length="287" mass="33094">MENYPNLRGDYSDMAPDYTISQDWDRYTVEEHARWRMLYARQAKLLKRYAAQEFIDGTAALDAGDGIPDLEIASARLAAKTGWRLVAVPGLIPETDFFAHLERRQFPVTNWIRGADEIDYLVEPDIFHDFFGHVPLLFNPVFADYMQLYGEKGAEANRLGTSKILVRLYWYMVEFGLIRTGDGLKAYGAGMLSSAAETRFSIKDNSPNRLCFDLKRVMRTRYRIDDFQETYFVLDSFEQLFEATHRDFAPLYELVQRQPEITPDQIVAGDRVITLGDGSWKQRRAAA</sequence>
<evidence type="ECO:0000256" key="10">
    <source>
        <dbReference type="ARBA" id="ARBA00023033"/>
    </source>
</evidence>
<keyword evidence="15" id="KW-1185">Reference proteome</keyword>
<keyword evidence="7" id="KW-0479">Metal-binding</keyword>
<dbReference type="PANTHER" id="PTHR11473:SF24">
    <property type="entry name" value="PHENYLALANINE-4-HYDROXYLASE"/>
    <property type="match status" value="1"/>
</dbReference>
<evidence type="ECO:0000256" key="4">
    <source>
        <dbReference type="ARBA" id="ARBA00009712"/>
    </source>
</evidence>
<dbReference type="GO" id="GO:0004505">
    <property type="term" value="F:phenylalanine 4-monooxygenase activity"/>
    <property type="evidence" value="ECO:0007669"/>
    <property type="project" value="UniProtKB-EC"/>
</dbReference>
<gene>
    <name evidence="14" type="primary">phhA</name>
    <name evidence="14" type="ORF">Q8A70_23580</name>
</gene>
<accession>A0ABU0YUM8</accession>
<dbReference type="InterPro" id="IPR018301">
    <property type="entry name" value="ArAA_hydroxylase_Fe/CU_BS"/>
</dbReference>
<dbReference type="PRINTS" id="PR00372">
    <property type="entry name" value="FYWHYDRXLASE"/>
</dbReference>
<evidence type="ECO:0000313" key="14">
    <source>
        <dbReference type="EMBL" id="MDQ7250691.1"/>
    </source>
</evidence>
<comment type="pathway">
    <text evidence="3">Amino-acid degradation; L-phenylalanine degradation; acetoacetate and fumarate from L-phenylalanine: step 1/6.</text>
</comment>
<dbReference type="Proteomes" id="UP001230156">
    <property type="component" value="Unassembled WGS sequence"/>
</dbReference>
<comment type="catalytic activity">
    <reaction evidence="1">
        <text>(6R)-L-erythro-5,6,7,8-tetrahydrobiopterin + L-phenylalanine + O2 = (4aS,6R)-4a-hydroxy-L-erythro-5,6,7,8-tetrahydrobiopterin + L-tyrosine</text>
        <dbReference type="Rhea" id="RHEA:20273"/>
        <dbReference type="ChEBI" id="CHEBI:15379"/>
        <dbReference type="ChEBI" id="CHEBI:15642"/>
        <dbReference type="ChEBI" id="CHEBI:58095"/>
        <dbReference type="ChEBI" id="CHEBI:58315"/>
        <dbReference type="ChEBI" id="CHEBI:59560"/>
        <dbReference type="EC" id="1.14.16.1"/>
    </reaction>
</comment>
<comment type="caution">
    <text evidence="14">The sequence shown here is derived from an EMBL/GenBank/DDBJ whole genome shotgun (WGS) entry which is preliminary data.</text>
</comment>
<evidence type="ECO:0000313" key="15">
    <source>
        <dbReference type="Proteomes" id="UP001230156"/>
    </source>
</evidence>
<dbReference type="InterPro" id="IPR036951">
    <property type="entry name" value="ArAA_hydroxylase_sf"/>
</dbReference>
<dbReference type="NCBIfam" id="NF008877">
    <property type="entry name" value="PRK11913.1-2"/>
    <property type="match status" value="1"/>
</dbReference>
<evidence type="ECO:0000256" key="3">
    <source>
        <dbReference type="ARBA" id="ARBA00005088"/>
    </source>
</evidence>
<evidence type="ECO:0000259" key="13">
    <source>
        <dbReference type="PROSITE" id="PS51410"/>
    </source>
</evidence>
<keyword evidence="10" id="KW-0503">Monooxygenase</keyword>
<dbReference type="Pfam" id="PF00351">
    <property type="entry name" value="Biopterin_H"/>
    <property type="match status" value="1"/>
</dbReference>
<dbReference type="CDD" id="cd03348">
    <property type="entry name" value="pro_PheOH"/>
    <property type="match status" value="1"/>
</dbReference>
<evidence type="ECO:0000256" key="8">
    <source>
        <dbReference type="ARBA" id="ARBA00023002"/>
    </source>
</evidence>
<evidence type="ECO:0000256" key="6">
    <source>
        <dbReference type="ARBA" id="ARBA00020276"/>
    </source>
</evidence>
<name>A0ABU0YUM8_9PROT</name>
<evidence type="ECO:0000256" key="2">
    <source>
        <dbReference type="ARBA" id="ARBA00001954"/>
    </source>
</evidence>
<organism evidence="14 15">
    <name type="scientific">Dongia sedimenti</name>
    <dbReference type="NCBI Taxonomy" id="3064282"/>
    <lineage>
        <taxon>Bacteria</taxon>
        <taxon>Pseudomonadati</taxon>
        <taxon>Pseudomonadota</taxon>
        <taxon>Alphaproteobacteria</taxon>
        <taxon>Rhodospirillales</taxon>
        <taxon>Dongiaceae</taxon>
        <taxon>Dongia</taxon>
    </lineage>
</organism>
<comment type="similarity">
    <text evidence="4">Belongs to the biopterin-dependent aromatic amino acid hydroxylase family.</text>
</comment>
<evidence type="ECO:0000256" key="11">
    <source>
        <dbReference type="ARBA" id="ARBA00023232"/>
    </source>
</evidence>
<dbReference type="InterPro" id="IPR001273">
    <property type="entry name" value="ArAA_hydroxylase"/>
</dbReference>
<proteinExistence type="inferred from homology"/>
<dbReference type="InterPro" id="IPR005960">
    <property type="entry name" value="Phe-4-hydroxylase_mono"/>
</dbReference>
<dbReference type="SUPFAM" id="SSF56534">
    <property type="entry name" value="Aromatic aminoacid monoxygenases, catalytic and oligomerization domains"/>
    <property type="match status" value="1"/>
</dbReference>
<evidence type="ECO:0000256" key="12">
    <source>
        <dbReference type="ARBA" id="ARBA00029922"/>
    </source>
</evidence>
<evidence type="ECO:0000256" key="9">
    <source>
        <dbReference type="ARBA" id="ARBA00023004"/>
    </source>
</evidence>
<dbReference type="RefSeq" id="WP_379960312.1">
    <property type="nucleotide sequence ID" value="NZ_JAUYVI010000007.1"/>
</dbReference>
<reference evidence="15" key="1">
    <citation type="submission" date="2023-08" db="EMBL/GenBank/DDBJ databases">
        <title>Rhodospirillaceae gen. nov., a novel taxon isolated from the Yangtze River Yuezi River estuary sludge.</title>
        <authorList>
            <person name="Ruan L."/>
        </authorList>
    </citation>
    <scope>NUCLEOTIDE SEQUENCE [LARGE SCALE GENOMIC DNA]</scope>
    <source>
        <strain evidence="15">R-7</strain>
    </source>
</reference>
<dbReference type="InterPro" id="IPR019774">
    <property type="entry name" value="Aromatic-AA_hydroxylase_C"/>
</dbReference>
<dbReference type="EMBL" id="JAUYVI010000007">
    <property type="protein sequence ID" value="MDQ7250691.1"/>
    <property type="molecule type" value="Genomic_DNA"/>
</dbReference>
<evidence type="ECO:0000256" key="1">
    <source>
        <dbReference type="ARBA" id="ARBA00001060"/>
    </source>
</evidence>
<evidence type="ECO:0000256" key="7">
    <source>
        <dbReference type="ARBA" id="ARBA00022723"/>
    </source>
</evidence>
<evidence type="ECO:0000256" key="5">
    <source>
        <dbReference type="ARBA" id="ARBA00011995"/>
    </source>
</evidence>
<dbReference type="InterPro" id="IPR036329">
    <property type="entry name" value="Aro-AA_hydroxylase_C_sf"/>
</dbReference>
<dbReference type="PANTHER" id="PTHR11473">
    <property type="entry name" value="AROMATIC AMINO ACID HYDROXYLASE"/>
    <property type="match status" value="1"/>
</dbReference>
<feature type="domain" description="Biopterin-dependent aromatic amino acid hydroxylase family profile" evidence="13">
    <location>
        <begin position="1"/>
        <end position="287"/>
    </location>
</feature>
<dbReference type="NCBIfam" id="TIGR01267">
    <property type="entry name" value="Phe4hydrox_mono"/>
    <property type="match status" value="1"/>
</dbReference>
<protein>
    <recommendedName>
        <fullName evidence="6">Phenylalanine-4-hydroxylase</fullName>
        <ecNumber evidence="5">1.14.16.1</ecNumber>
    </recommendedName>
    <alternativeName>
        <fullName evidence="12">Phe-4-monooxygenase</fullName>
    </alternativeName>
</protein>
<dbReference type="Gene3D" id="1.10.800.10">
    <property type="entry name" value="Aromatic amino acid hydroxylase"/>
    <property type="match status" value="1"/>
</dbReference>
<comment type="cofactor">
    <cofactor evidence="2">
        <name>Fe(2+)</name>
        <dbReference type="ChEBI" id="CHEBI:29033"/>
    </cofactor>
</comment>